<evidence type="ECO:0000256" key="9">
    <source>
        <dbReference type="HAMAP-Rule" id="MF_00554"/>
    </source>
</evidence>
<keyword evidence="7 9" id="KW-0699">rRNA-binding</keyword>
<evidence type="ECO:0000256" key="6">
    <source>
        <dbReference type="ARBA" id="ARBA00022691"/>
    </source>
</evidence>
<name>A0A650CS45_9CREN</name>
<comment type="similarity">
    <text evidence="1 9">Belongs to the class IV-like SAM-binding methyltransferase superfamily. RNA methyltransferase NEP1 family.</text>
</comment>
<comment type="catalytic activity">
    <reaction evidence="9">
        <text>a pseudouridine in rRNA + S-adenosyl-L-methionine = an N(1)-methylpseudouridine in rRNA + S-adenosyl-L-homocysteine + H(+)</text>
        <dbReference type="Rhea" id="RHEA:46696"/>
        <dbReference type="Rhea" id="RHEA-COMP:11634"/>
        <dbReference type="Rhea" id="RHEA-COMP:13933"/>
        <dbReference type="ChEBI" id="CHEBI:15378"/>
        <dbReference type="ChEBI" id="CHEBI:57856"/>
        <dbReference type="ChEBI" id="CHEBI:59789"/>
        <dbReference type="ChEBI" id="CHEBI:65314"/>
        <dbReference type="ChEBI" id="CHEBI:74890"/>
    </reaction>
</comment>
<dbReference type="SUPFAM" id="SSF75217">
    <property type="entry name" value="alpha/beta knot"/>
    <property type="match status" value="1"/>
</dbReference>
<dbReference type="GeneID" id="42799265"/>
<dbReference type="KEGG" id="sazo:D1868_09305"/>
<dbReference type="GO" id="GO:0070037">
    <property type="term" value="F:rRNA (pseudouridine) methyltransferase activity"/>
    <property type="evidence" value="ECO:0007669"/>
    <property type="project" value="UniProtKB-UniRule"/>
</dbReference>
<keyword evidence="4 9" id="KW-0489">Methyltransferase</keyword>
<dbReference type="InterPro" id="IPR029028">
    <property type="entry name" value="Alpha/beta_knot_MTases"/>
</dbReference>
<dbReference type="Pfam" id="PF03587">
    <property type="entry name" value="EMG1"/>
    <property type="match status" value="1"/>
</dbReference>
<accession>A0A650CS45</accession>
<feature type="site" description="Interaction with substrate rRNA" evidence="9">
    <location>
        <position position="101"/>
    </location>
</feature>
<dbReference type="AlphaFoldDB" id="A0A650CS45"/>
<comment type="subunit">
    <text evidence="9">Homodimer.</text>
</comment>
<dbReference type="NCBIfam" id="NF003203">
    <property type="entry name" value="PRK04171.1-1"/>
    <property type="match status" value="1"/>
</dbReference>
<dbReference type="Proteomes" id="UP000423396">
    <property type="component" value="Chromosome"/>
</dbReference>
<gene>
    <name evidence="9" type="primary">nep1</name>
    <name evidence="10" type="ORF">D1868_09305</name>
</gene>
<dbReference type="PANTHER" id="PTHR12636:SF5">
    <property type="entry name" value="RIBOSOMAL RNA SMALL SUBUNIT METHYLTRANSFERASE NEP1"/>
    <property type="match status" value="1"/>
</dbReference>
<feature type="site" description="Interaction with substrate rRNA" evidence="9">
    <location>
        <position position="98"/>
    </location>
</feature>
<dbReference type="GO" id="GO:0019843">
    <property type="term" value="F:rRNA binding"/>
    <property type="evidence" value="ECO:0007669"/>
    <property type="project" value="UniProtKB-UniRule"/>
</dbReference>
<evidence type="ECO:0000256" key="8">
    <source>
        <dbReference type="ARBA" id="ARBA00022884"/>
    </source>
</evidence>
<dbReference type="EC" id="2.1.1.-" evidence="9"/>
<dbReference type="InterPro" id="IPR005304">
    <property type="entry name" value="Rbsml_bgen_MeTrfase_EMG1/NEP1"/>
</dbReference>
<feature type="binding site" evidence="9">
    <location>
        <position position="171"/>
    </location>
    <ligand>
        <name>S-adenosyl-L-methionine</name>
        <dbReference type="ChEBI" id="CHEBI:59789"/>
    </ligand>
</feature>
<keyword evidence="5 9" id="KW-0808">Transferase</keyword>
<evidence type="ECO:0000313" key="10">
    <source>
        <dbReference type="EMBL" id="QGR20555.1"/>
    </source>
</evidence>
<dbReference type="RefSeq" id="WP_156008005.1">
    <property type="nucleotide sequence ID" value="NZ_CP045483.1"/>
</dbReference>
<evidence type="ECO:0000256" key="7">
    <source>
        <dbReference type="ARBA" id="ARBA00022730"/>
    </source>
</evidence>
<organism evidence="10 11">
    <name type="scientific">Stygiolobus azoricus</name>
    <dbReference type="NCBI Taxonomy" id="41675"/>
    <lineage>
        <taxon>Archaea</taxon>
        <taxon>Thermoproteota</taxon>
        <taxon>Thermoprotei</taxon>
        <taxon>Sulfolobales</taxon>
        <taxon>Sulfolobaceae</taxon>
        <taxon>Stygiolobus</taxon>
    </lineage>
</organism>
<dbReference type="HAMAP" id="MF_00554">
    <property type="entry name" value="NEP1"/>
    <property type="match status" value="1"/>
</dbReference>
<feature type="site" description="Interaction with substrate rRNA" evidence="9">
    <location>
        <position position="59"/>
    </location>
</feature>
<evidence type="ECO:0000256" key="5">
    <source>
        <dbReference type="ARBA" id="ARBA00022679"/>
    </source>
</evidence>
<keyword evidence="3 9" id="KW-0698">rRNA processing</keyword>
<dbReference type="InterPro" id="IPR023503">
    <property type="entry name" value="Ribosome_NEP1_arc"/>
</dbReference>
<dbReference type="InterPro" id="IPR029026">
    <property type="entry name" value="tRNA_m1G_MTases_N"/>
</dbReference>
<keyword evidence="8 9" id="KW-0694">RNA-binding</keyword>
<sequence>MNLILLDSSLELIPKEILSHPAVIVNAKKREKDPRYMILDKSLHYSAMAKLKDKEKRGRPDIVHLSLLNFLYLEDEIKGEVFIHTIDGKIISVRNDTRIPKNYERFVSLMEQLLRYGKVPVDSDKPFMEITSESLGSLKKKYKLAVLSENGEKVSLKKICELGENWLIGVGAFPHGDFSEEVKVNADVFYSITDRVLEAHQVICRLSSACLLFLGFLRI</sequence>
<dbReference type="OrthoDB" id="7612at2157"/>
<evidence type="ECO:0000256" key="2">
    <source>
        <dbReference type="ARBA" id="ARBA00022517"/>
    </source>
</evidence>
<comment type="function">
    <text evidence="9">Methyltransferase involved in ribosomal biogenesis. Specifically catalyzes the N1-methylation of the pseudouridine corresponding to position 914 in M.jannaschii 16S rRNA.</text>
</comment>
<feature type="binding site" evidence="9">
    <location>
        <begin position="193"/>
        <end position="198"/>
    </location>
    <ligand>
        <name>S-adenosyl-L-methionine</name>
        <dbReference type="ChEBI" id="CHEBI:59789"/>
    </ligand>
</feature>
<keyword evidence="6 9" id="KW-0949">S-adenosyl-L-methionine</keyword>
<protein>
    <recommendedName>
        <fullName evidence="9">Ribosomal RNA small subunit methyltransferase Nep1</fullName>
        <ecNumber evidence="9">2.1.1.-</ecNumber>
    </recommendedName>
    <alternativeName>
        <fullName evidence="9">16S rRNA (pseudouridine-N1-)-methyltransferase Nep1</fullName>
    </alternativeName>
</protein>
<dbReference type="EMBL" id="CP045483">
    <property type="protein sequence ID" value="QGR20555.1"/>
    <property type="molecule type" value="Genomic_DNA"/>
</dbReference>
<proteinExistence type="inferred from homology"/>
<dbReference type="CDD" id="cd18088">
    <property type="entry name" value="Nep1-like"/>
    <property type="match status" value="1"/>
</dbReference>
<dbReference type="Gene3D" id="3.40.1280.10">
    <property type="match status" value="1"/>
</dbReference>
<feature type="site" description="Interaction with substrate rRNA" evidence="9">
    <location>
        <position position="105"/>
    </location>
</feature>
<dbReference type="GO" id="GO:0070475">
    <property type="term" value="P:rRNA base methylation"/>
    <property type="evidence" value="ECO:0007669"/>
    <property type="project" value="InterPro"/>
</dbReference>
<feature type="binding site" evidence="9">
    <location>
        <position position="176"/>
    </location>
    <ligand>
        <name>S-adenosyl-L-methionine</name>
        <dbReference type="ChEBI" id="CHEBI:59789"/>
    </ligand>
</feature>
<keyword evidence="2 9" id="KW-0690">Ribosome biogenesis</keyword>
<reference evidence="10 11" key="1">
    <citation type="submission" date="2019-10" db="EMBL/GenBank/DDBJ databases">
        <title>Genome Sequences from Six Type Strain Members of the Archaeal Family Sulfolobaceae: Acidianus ambivalens, Acidianus infernus, Metallosphaera prunae, Stygiolobus azoricus, Sulfolobus metallicus, and Sulfurisphaera ohwakuensis.</title>
        <authorList>
            <person name="Counts J.A."/>
            <person name="Kelly R.M."/>
        </authorList>
    </citation>
    <scope>NUCLEOTIDE SEQUENCE [LARGE SCALE GENOMIC DNA]</scope>
    <source>
        <strain evidence="10 11">FC6</strain>
    </source>
</reference>
<feature type="site" description="Stabilizes Arg-xx" evidence="9">
    <location>
        <position position="61"/>
    </location>
</feature>
<keyword evidence="11" id="KW-1185">Reference proteome</keyword>
<evidence type="ECO:0000256" key="1">
    <source>
        <dbReference type="ARBA" id="ARBA00008115"/>
    </source>
</evidence>
<dbReference type="PANTHER" id="PTHR12636">
    <property type="entry name" value="NEP1/MRA1"/>
    <property type="match status" value="1"/>
</dbReference>
<evidence type="ECO:0000256" key="4">
    <source>
        <dbReference type="ARBA" id="ARBA00022603"/>
    </source>
</evidence>
<evidence type="ECO:0000313" key="11">
    <source>
        <dbReference type="Proteomes" id="UP000423396"/>
    </source>
</evidence>
<evidence type="ECO:0000256" key="3">
    <source>
        <dbReference type="ARBA" id="ARBA00022552"/>
    </source>
</evidence>